<comment type="caution">
    <text evidence="2">The sequence shown here is derived from an EMBL/GenBank/DDBJ whole genome shotgun (WGS) entry which is preliminary data.</text>
</comment>
<reference evidence="2 3" key="1">
    <citation type="submission" date="2020-01" db="EMBL/GenBank/DDBJ databases">
        <title>Aspergillus terreus IFO 6365 whole genome shotgun sequence.</title>
        <authorList>
            <person name="Kanamasa S."/>
            <person name="Takahashi H."/>
        </authorList>
    </citation>
    <scope>NUCLEOTIDE SEQUENCE [LARGE SCALE GENOMIC DNA]</scope>
    <source>
        <strain evidence="2 3">IFO 6365</strain>
    </source>
</reference>
<dbReference type="OrthoDB" id="3553363at2759"/>
<name>A0A5M3Z6X4_ASPTE</name>
<gene>
    <name evidence="2" type="ORF">ATEIFO6365_0014009800</name>
</gene>
<dbReference type="Proteomes" id="UP000452235">
    <property type="component" value="Unassembled WGS sequence"/>
</dbReference>
<dbReference type="EMBL" id="BLJY01000014">
    <property type="protein sequence ID" value="GFF21166.1"/>
    <property type="molecule type" value="Genomic_DNA"/>
</dbReference>
<feature type="region of interest" description="Disordered" evidence="1">
    <location>
        <begin position="461"/>
        <end position="486"/>
    </location>
</feature>
<dbReference type="VEuPathDB" id="FungiDB:ATEG_07118"/>
<proteinExistence type="predicted"/>
<keyword evidence="3" id="KW-1185">Reference proteome</keyword>
<dbReference type="AlphaFoldDB" id="A0A5M3Z6X4"/>
<organism evidence="2 3">
    <name type="scientific">Aspergillus terreus</name>
    <dbReference type="NCBI Taxonomy" id="33178"/>
    <lineage>
        <taxon>Eukaryota</taxon>
        <taxon>Fungi</taxon>
        <taxon>Dikarya</taxon>
        <taxon>Ascomycota</taxon>
        <taxon>Pezizomycotina</taxon>
        <taxon>Eurotiomycetes</taxon>
        <taxon>Eurotiomycetidae</taxon>
        <taxon>Eurotiales</taxon>
        <taxon>Aspergillaceae</taxon>
        <taxon>Aspergillus</taxon>
        <taxon>Aspergillus subgen. Circumdati</taxon>
    </lineage>
</organism>
<sequence>MLIPQTNTMTNQVQSLEQELEHDKDQDWSLSLRAGPECLAILGECILLTTRPSVTGIELEGPGLPWPMLSANLAFCADAGEETFRLTAREMKKVAAWTDEISKPGGLIEKLLMFCGAQQTETRDEYLLGMVERGEELVADCRDELEKIDTSFEDWYKVTKALHYALQAKLGACRTRRQEQETENQIKQNEIERTFSEKQQMIVEERARERQRKYDKILERRERYDEMVTDLVSCNGIGSIVGKMFKCVAGGAVLLTVGYIHYSGLRAELCSAEEAQAKRDRELHELEVSQAKLETAVAHLSTESESIEEVTQIVEESIEKVMQLQGLIRTFMEFLLDLNAIISNTVSRSKLVYDTMSNREGLKDPLIKKDLWENALAMKIRFIFAAKASHIYNAVSREYIEPTANRFQGLRRLNKANDEELRQAIHELYALRHRVCDGTERLASRMHQELKDALANVPTLAVGGSEDGRTGNGEWDYVSRPQQVDQ</sequence>
<feature type="compositionally biased region" description="Polar residues" evidence="1">
    <location>
        <begin position="1"/>
        <end position="17"/>
    </location>
</feature>
<evidence type="ECO:0000256" key="1">
    <source>
        <dbReference type="SAM" id="MobiDB-lite"/>
    </source>
</evidence>
<evidence type="ECO:0000313" key="2">
    <source>
        <dbReference type="EMBL" id="GFF21166.1"/>
    </source>
</evidence>
<protein>
    <submittedName>
        <fullName evidence="2">Uncharacterized protein</fullName>
    </submittedName>
</protein>
<accession>A0A5M3Z6X4</accession>
<feature type="region of interest" description="Disordered" evidence="1">
    <location>
        <begin position="1"/>
        <end position="20"/>
    </location>
</feature>
<evidence type="ECO:0000313" key="3">
    <source>
        <dbReference type="Proteomes" id="UP000452235"/>
    </source>
</evidence>